<organism evidence="3 4">
    <name type="scientific">Pseudolactococcus chungangensis CAU 28 = DSM 22330</name>
    <dbReference type="NCBI Taxonomy" id="1122154"/>
    <lineage>
        <taxon>Bacteria</taxon>
        <taxon>Bacillati</taxon>
        <taxon>Bacillota</taxon>
        <taxon>Bacilli</taxon>
        <taxon>Lactobacillales</taxon>
        <taxon>Streptococcaceae</taxon>
        <taxon>Pseudolactococcus</taxon>
    </lineage>
</organism>
<evidence type="ECO:0000313" key="3">
    <source>
        <dbReference type="EMBL" id="SFZ73943.1"/>
    </source>
</evidence>
<dbReference type="CDD" id="cd06223">
    <property type="entry name" value="PRTases_typeI"/>
    <property type="match status" value="1"/>
</dbReference>
<protein>
    <submittedName>
        <fullName evidence="3">Competence protein ComFC</fullName>
    </submittedName>
</protein>
<feature type="domain" description="Phosphoribosyltransferase" evidence="2">
    <location>
        <begin position="150"/>
        <end position="213"/>
    </location>
</feature>
<dbReference type="RefSeq" id="WP_031366209.1">
    <property type="nucleotide sequence ID" value="NZ_FPKS01000004.1"/>
</dbReference>
<dbReference type="PANTHER" id="PTHR47505:SF1">
    <property type="entry name" value="DNA UTILIZATION PROTEIN YHGH"/>
    <property type="match status" value="1"/>
</dbReference>
<dbReference type="Gene3D" id="3.40.50.2020">
    <property type="match status" value="1"/>
</dbReference>
<reference evidence="3 4" key="1">
    <citation type="submission" date="2016-11" db="EMBL/GenBank/DDBJ databases">
        <authorList>
            <person name="Jaros S."/>
            <person name="Januszkiewicz K."/>
            <person name="Wedrychowicz H."/>
        </authorList>
    </citation>
    <scope>NUCLEOTIDE SEQUENCE [LARGE SCALE GENOMIC DNA]</scope>
    <source>
        <strain evidence="3 4">DSM 22330</strain>
    </source>
</reference>
<evidence type="ECO:0000256" key="1">
    <source>
        <dbReference type="ARBA" id="ARBA00008007"/>
    </source>
</evidence>
<dbReference type="SUPFAM" id="SSF53271">
    <property type="entry name" value="PRTase-like"/>
    <property type="match status" value="1"/>
</dbReference>
<proteinExistence type="inferred from homology"/>
<dbReference type="EMBL" id="FPKS01000004">
    <property type="protein sequence ID" value="SFZ73943.1"/>
    <property type="molecule type" value="Genomic_DNA"/>
</dbReference>
<dbReference type="STRING" id="1122154.SAMN02746068_01008"/>
<dbReference type="AlphaFoldDB" id="A0A1K2HB34"/>
<dbReference type="OrthoDB" id="9779910at2"/>
<dbReference type="Proteomes" id="UP000185655">
    <property type="component" value="Unassembled WGS sequence"/>
</dbReference>
<evidence type="ECO:0000313" key="4">
    <source>
        <dbReference type="Proteomes" id="UP000185655"/>
    </source>
</evidence>
<gene>
    <name evidence="3" type="ORF">SAMN02746068_01008</name>
</gene>
<comment type="similarity">
    <text evidence="1">Belongs to the ComF/GntX family.</text>
</comment>
<dbReference type="PANTHER" id="PTHR47505">
    <property type="entry name" value="DNA UTILIZATION PROTEIN YHGH"/>
    <property type="match status" value="1"/>
</dbReference>
<dbReference type="InterPro" id="IPR029057">
    <property type="entry name" value="PRTase-like"/>
</dbReference>
<evidence type="ECO:0000259" key="2">
    <source>
        <dbReference type="Pfam" id="PF00156"/>
    </source>
</evidence>
<dbReference type="InterPro" id="IPR051910">
    <property type="entry name" value="ComF/GntX_DNA_util-trans"/>
</dbReference>
<sequence>MTNCLLCHNILAPLFQFSDIFLSRKPRETVCRNCWTQFDVISETHCQICYKPDITGTCNDCQQVTNPIPHRAIFHYNEFAKFYFQTYKFQGDFRLRSAFNTVLTSSLKKQLIVPIPVSPERLQTRGFNQVAGFLSSAKLPFLDLLIKNEASHQSLKTRTERLTSDNPFTLKDKAEIPDKLVIIDDIYTTGATLRHAASLLKNAGCAHVSTFSLFR</sequence>
<accession>A0A1K2HB34</accession>
<dbReference type="InterPro" id="IPR000836">
    <property type="entry name" value="PRTase_dom"/>
</dbReference>
<dbReference type="Pfam" id="PF00156">
    <property type="entry name" value="Pribosyltran"/>
    <property type="match status" value="1"/>
</dbReference>
<name>A0A1K2HB34_9LACT</name>